<dbReference type="Proteomes" id="UP000530628">
    <property type="component" value="Unassembled WGS sequence"/>
</dbReference>
<name>A0A8S7U6L1_ECOLX</name>
<organism evidence="1 2">
    <name type="scientific">Escherichia coli</name>
    <dbReference type="NCBI Taxonomy" id="562"/>
    <lineage>
        <taxon>Bacteria</taxon>
        <taxon>Pseudomonadati</taxon>
        <taxon>Pseudomonadota</taxon>
        <taxon>Gammaproteobacteria</taxon>
        <taxon>Enterobacterales</taxon>
        <taxon>Enterobacteriaceae</taxon>
        <taxon>Escherichia</taxon>
    </lineage>
</organism>
<protein>
    <submittedName>
        <fullName evidence="1">Uncharacterized protein</fullName>
    </submittedName>
</protein>
<proteinExistence type="predicted"/>
<sequence length="64" mass="7080">MRQTRTLPLLESVIVTVPSSHWTTMTVLLFSVAQFGVVECANGMKNSEKSNVSLFIMDASCLLF</sequence>
<dbReference type="AlphaFoldDB" id="A0A8S7U6L1"/>
<reference evidence="1 2" key="1">
    <citation type="submission" date="2019-11" db="EMBL/GenBank/DDBJ databases">
        <authorList>
            <consortium name="GenomeTrakr network: Whole genome sequencing for foodborne pathogen traceback"/>
        </authorList>
    </citation>
    <scope>NUCLEOTIDE SEQUENCE [LARGE SCALE GENOMIC DNA]</scope>
    <source>
        <strain evidence="1 2">PSU-2072</strain>
    </source>
</reference>
<evidence type="ECO:0000313" key="1">
    <source>
        <dbReference type="EMBL" id="EFH6650551.1"/>
    </source>
</evidence>
<accession>A0A8S7U6L1</accession>
<dbReference type="RefSeq" id="WP_136746568.1">
    <property type="nucleotide sequence ID" value="NZ_CAKNCB010000003.1"/>
</dbReference>
<evidence type="ECO:0000313" key="2">
    <source>
        <dbReference type="Proteomes" id="UP000530628"/>
    </source>
</evidence>
<dbReference type="EMBL" id="AASWOY010000046">
    <property type="protein sequence ID" value="EFH6650551.1"/>
    <property type="molecule type" value="Genomic_DNA"/>
</dbReference>
<gene>
    <name evidence="1" type="ORF">GNW61_17640</name>
</gene>
<comment type="caution">
    <text evidence="1">The sequence shown here is derived from an EMBL/GenBank/DDBJ whole genome shotgun (WGS) entry which is preliminary data.</text>
</comment>